<dbReference type="Proteomes" id="UP001428290">
    <property type="component" value="Unassembled WGS sequence"/>
</dbReference>
<organism evidence="1 2">
    <name type="scientific">Herpetosiphon gulosus</name>
    <dbReference type="NCBI Taxonomy" id="1973496"/>
    <lineage>
        <taxon>Bacteria</taxon>
        <taxon>Bacillati</taxon>
        <taxon>Chloroflexota</taxon>
        <taxon>Chloroflexia</taxon>
        <taxon>Herpetosiphonales</taxon>
        <taxon>Herpetosiphonaceae</taxon>
        <taxon>Herpetosiphon</taxon>
    </lineage>
</organism>
<protein>
    <recommendedName>
        <fullName evidence="3">DUF262 domain-containing protein</fullName>
    </recommendedName>
</protein>
<evidence type="ECO:0008006" key="3">
    <source>
        <dbReference type="Google" id="ProtNLM"/>
    </source>
</evidence>
<gene>
    <name evidence="1" type="ORF">Hgul01_00550</name>
</gene>
<sequence>MQADAIPLEYLYTTLNKGYVIPGYQRPFAWNSDKAIELLDSILEDFEAKKK</sequence>
<reference evidence="1 2" key="1">
    <citation type="submission" date="2024-02" db="EMBL/GenBank/DDBJ databases">
        <title>Herpetosiphon gulosus NBRC 112829.</title>
        <authorList>
            <person name="Ichikawa N."/>
            <person name="Katano-Makiyama Y."/>
            <person name="Hidaka K."/>
        </authorList>
    </citation>
    <scope>NUCLEOTIDE SEQUENCE [LARGE SCALE GENOMIC DNA]</scope>
    <source>
        <strain evidence="1 2">NBRC 112829</strain>
    </source>
</reference>
<evidence type="ECO:0000313" key="2">
    <source>
        <dbReference type="Proteomes" id="UP001428290"/>
    </source>
</evidence>
<proteinExistence type="predicted"/>
<evidence type="ECO:0000313" key="1">
    <source>
        <dbReference type="EMBL" id="GAA5526770.1"/>
    </source>
</evidence>
<keyword evidence="2" id="KW-1185">Reference proteome</keyword>
<name>A0ABP9WUH3_9CHLR</name>
<comment type="caution">
    <text evidence="1">The sequence shown here is derived from an EMBL/GenBank/DDBJ whole genome shotgun (WGS) entry which is preliminary data.</text>
</comment>
<accession>A0ABP9WUH3</accession>
<dbReference type="RefSeq" id="WP_345720409.1">
    <property type="nucleotide sequence ID" value="NZ_BAABRU010000002.1"/>
</dbReference>
<dbReference type="EMBL" id="BAABRU010000002">
    <property type="protein sequence ID" value="GAA5526770.1"/>
    <property type="molecule type" value="Genomic_DNA"/>
</dbReference>